<keyword evidence="4 6" id="KW-1133">Transmembrane helix</keyword>
<feature type="transmembrane region" description="Helical" evidence="6">
    <location>
        <begin position="148"/>
        <end position="169"/>
    </location>
</feature>
<evidence type="ECO:0000256" key="5">
    <source>
        <dbReference type="ARBA" id="ARBA00023136"/>
    </source>
</evidence>
<feature type="transmembrane region" description="Helical" evidence="6">
    <location>
        <begin position="54"/>
        <end position="75"/>
    </location>
</feature>
<dbReference type="EMBL" id="JBHUOZ010000003">
    <property type="protein sequence ID" value="MFD2921542.1"/>
    <property type="molecule type" value="Genomic_DNA"/>
</dbReference>
<comment type="subcellular location">
    <subcellularLocation>
        <location evidence="1">Membrane</location>
        <topology evidence="1">Multi-pass membrane protein</topology>
    </subcellularLocation>
</comment>
<keyword evidence="2" id="KW-0813">Transport</keyword>
<evidence type="ECO:0000313" key="8">
    <source>
        <dbReference type="EMBL" id="MFD2921542.1"/>
    </source>
</evidence>
<evidence type="ECO:0000256" key="2">
    <source>
        <dbReference type="ARBA" id="ARBA00022448"/>
    </source>
</evidence>
<keyword evidence="3 6" id="KW-0812">Transmembrane</keyword>
<dbReference type="Gene3D" id="1.20.1250.20">
    <property type="entry name" value="MFS general substrate transporter like domains"/>
    <property type="match status" value="2"/>
</dbReference>
<dbReference type="PANTHER" id="PTHR19432:SF35">
    <property type="entry name" value="SOLUTE CARRIER FAMILY 45 MEMBER 3 ISOFORM X1"/>
    <property type="match status" value="1"/>
</dbReference>
<evidence type="ECO:0000256" key="1">
    <source>
        <dbReference type="ARBA" id="ARBA00004141"/>
    </source>
</evidence>
<feature type="transmembrane region" description="Helical" evidence="6">
    <location>
        <begin position="360"/>
        <end position="383"/>
    </location>
</feature>
<gene>
    <name evidence="8" type="ORF">ACFS6H_17605</name>
</gene>
<accession>A0ABW6AC80</accession>
<feature type="transmembrane region" description="Helical" evidence="6">
    <location>
        <begin position="448"/>
        <end position="471"/>
    </location>
</feature>
<feature type="transmembrane region" description="Helical" evidence="6">
    <location>
        <begin position="271"/>
        <end position="291"/>
    </location>
</feature>
<keyword evidence="5 6" id="KW-0472">Membrane</keyword>
<feature type="transmembrane region" description="Helical" evidence="6">
    <location>
        <begin position="12"/>
        <end position="34"/>
    </location>
</feature>
<dbReference type="Proteomes" id="UP001597511">
    <property type="component" value="Unassembled WGS sequence"/>
</dbReference>
<feature type="transmembrane region" description="Helical" evidence="6">
    <location>
        <begin position="317"/>
        <end position="340"/>
    </location>
</feature>
<dbReference type="InterPro" id="IPR011701">
    <property type="entry name" value="MFS"/>
</dbReference>
<sequence>MSAPSSLATKPRLSLAQIINMSVGFFGIQFAFGLQNANVSRIFQTLGASVESIPVLWIAAPITGLLIQPLIGHFSDKTWLGKWGRRRPYFMLGSIFAALALFIFPNVGGLWMAAIMLWMLDAAINVSMEPFRAFVGDMLPDSQRTTGFAMQSFFIGLGAVISSLLPYILTKLGVANEAAEGVIPDSIKISFVTGAVVFLTAIAYTVFTTKEYSPQQLKSFGEIDAINEVNIKTPAKKFYNKGIWWLVAGLVLSAILYYNNLNNEQPLEKELYILSLGIAAFGLFQILAGLLHRGNKSSGFVEIMDDLNFLPDTMKKLAVVQFFSWFALFAMWIYTTSALSQHLSGTTDPTSKAYNDMGNWVGVLFGAYNLFAAVLAFLLPVLAKKFSRPVTHMIALIAGGLGLISFYFIKNEDWLLLSMVGVGFAWSSILAMPYAMLTKSLPPQKMGVYMGIFNFFIVIPQILAATILGVLTKHMFGGNTIDTIVLGGVSLIVAALFTLRIKDK</sequence>
<feature type="domain" description="Major facilitator superfamily (MFS) profile" evidence="7">
    <location>
        <begin position="313"/>
        <end position="504"/>
    </location>
</feature>
<proteinExistence type="predicted"/>
<evidence type="ECO:0000256" key="4">
    <source>
        <dbReference type="ARBA" id="ARBA00022989"/>
    </source>
</evidence>
<feature type="transmembrane region" description="Helical" evidence="6">
    <location>
        <begin position="242"/>
        <end position="259"/>
    </location>
</feature>
<evidence type="ECO:0000256" key="6">
    <source>
        <dbReference type="SAM" id="Phobius"/>
    </source>
</evidence>
<dbReference type="RefSeq" id="WP_386102052.1">
    <property type="nucleotide sequence ID" value="NZ_JBHUOZ010000003.1"/>
</dbReference>
<organism evidence="8 9">
    <name type="scientific">Terrimonas rubra</name>
    <dbReference type="NCBI Taxonomy" id="1035890"/>
    <lineage>
        <taxon>Bacteria</taxon>
        <taxon>Pseudomonadati</taxon>
        <taxon>Bacteroidota</taxon>
        <taxon>Chitinophagia</taxon>
        <taxon>Chitinophagales</taxon>
        <taxon>Chitinophagaceae</taxon>
        <taxon>Terrimonas</taxon>
    </lineage>
</organism>
<dbReference type="SUPFAM" id="SSF103473">
    <property type="entry name" value="MFS general substrate transporter"/>
    <property type="match status" value="1"/>
</dbReference>
<evidence type="ECO:0000256" key="3">
    <source>
        <dbReference type="ARBA" id="ARBA00022692"/>
    </source>
</evidence>
<protein>
    <submittedName>
        <fullName evidence="8">MFS transporter</fullName>
    </submittedName>
</protein>
<feature type="transmembrane region" description="Helical" evidence="6">
    <location>
        <begin position="483"/>
        <end position="501"/>
    </location>
</feature>
<evidence type="ECO:0000313" key="9">
    <source>
        <dbReference type="Proteomes" id="UP001597511"/>
    </source>
</evidence>
<comment type="caution">
    <text evidence="8">The sequence shown here is derived from an EMBL/GenBank/DDBJ whole genome shotgun (WGS) entry which is preliminary data.</text>
</comment>
<evidence type="ECO:0000259" key="7">
    <source>
        <dbReference type="PROSITE" id="PS50850"/>
    </source>
</evidence>
<dbReference type="InterPro" id="IPR036259">
    <property type="entry name" value="MFS_trans_sf"/>
</dbReference>
<feature type="transmembrane region" description="Helical" evidence="6">
    <location>
        <begin position="390"/>
        <end position="409"/>
    </location>
</feature>
<dbReference type="PROSITE" id="PS50850">
    <property type="entry name" value="MFS"/>
    <property type="match status" value="1"/>
</dbReference>
<dbReference type="PANTHER" id="PTHR19432">
    <property type="entry name" value="SUGAR TRANSPORTER"/>
    <property type="match status" value="1"/>
</dbReference>
<name>A0ABW6AC80_9BACT</name>
<feature type="transmembrane region" description="Helical" evidence="6">
    <location>
        <begin position="189"/>
        <end position="207"/>
    </location>
</feature>
<keyword evidence="9" id="KW-1185">Reference proteome</keyword>
<dbReference type="Pfam" id="PF07690">
    <property type="entry name" value="MFS_1"/>
    <property type="match status" value="2"/>
</dbReference>
<reference evidence="9" key="1">
    <citation type="journal article" date="2019" name="Int. J. Syst. Evol. Microbiol.">
        <title>The Global Catalogue of Microorganisms (GCM) 10K type strain sequencing project: providing services to taxonomists for standard genome sequencing and annotation.</title>
        <authorList>
            <consortium name="The Broad Institute Genomics Platform"/>
            <consortium name="The Broad Institute Genome Sequencing Center for Infectious Disease"/>
            <person name="Wu L."/>
            <person name="Ma J."/>
        </authorList>
    </citation>
    <scope>NUCLEOTIDE SEQUENCE [LARGE SCALE GENOMIC DNA]</scope>
    <source>
        <strain evidence="9">KCTC 23299</strain>
    </source>
</reference>
<feature type="transmembrane region" description="Helical" evidence="6">
    <location>
        <begin position="415"/>
        <end position="436"/>
    </location>
</feature>
<dbReference type="InterPro" id="IPR020846">
    <property type="entry name" value="MFS_dom"/>
</dbReference>